<evidence type="ECO:0000256" key="3">
    <source>
        <dbReference type="PROSITE-ProRule" id="PRU00221"/>
    </source>
</evidence>
<feature type="compositionally biased region" description="Polar residues" evidence="4">
    <location>
        <begin position="275"/>
        <end position="289"/>
    </location>
</feature>
<feature type="repeat" description="WD" evidence="3">
    <location>
        <begin position="702"/>
        <end position="744"/>
    </location>
</feature>
<keyword evidence="2" id="KW-0677">Repeat</keyword>
<feature type="repeat" description="WD" evidence="3">
    <location>
        <begin position="1576"/>
        <end position="1619"/>
    </location>
</feature>
<feature type="repeat" description="WD" evidence="3">
    <location>
        <begin position="662"/>
        <end position="702"/>
    </location>
</feature>
<comment type="caution">
    <text evidence="5">The sequence shown here is derived from an EMBL/GenBank/DDBJ whole genome shotgun (WGS) entry which is preliminary data.</text>
</comment>
<dbReference type="Pfam" id="PF00400">
    <property type="entry name" value="WD40"/>
    <property type="match status" value="7"/>
</dbReference>
<feature type="compositionally biased region" description="Polar residues" evidence="4">
    <location>
        <begin position="933"/>
        <end position="951"/>
    </location>
</feature>
<feature type="compositionally biased region" description="Low complexity" evidence="4">
    <location>
        <begin position="892"/>
        <end position="902"/>
    </location>
</feature>
<evidence type="ECO:0000256" key="4">
    <source>
        <dbReference type="SAM" id="MobiDB-lite"/>
    </source>
</evidence>
<dbReference type="InterPro" id="IPR001680">
    <property type="entry name" value="WD40_rpt"/>
</dbReference>
<evidence type="ECO:0000256" key="2">
    <source>
        <dbReference type="ARBA" id="ARBA00022737"/>
    </source>
</evidence>
<sequence length="1696" mass="188319">MAHSSLSNCSPPVERQSITPLTEKCSNNTIIQDPPTLETSSPALPKYLSLLNFPQKSIQERESLFENVFAGTKTVFSELIQGLYTQNSIKSDSPIIQPSINSDSPQIQLSIKSNSPQIQLSIKSNSLQIKSSEKIKRCASLGSRVLSLSEKSSTYSSSSSIDFSCQQKSSQQTISKKQFYSNIIPSSFFKKLMNYKNSIINIPTMNNFDSKVNDNDILSASSSKEPIGSVPDYSSTSDISTSKSSHLRTNSATNIFLAPNDSEVPSCLKPHSDPSLDNFQTNQEHSTSKLSLHSTQDLNHNLNNASNSDIISKSTDYFTSSVNTVPQSISNNSNFKNKTKLKLKILGNPKSIFATNGIPGNNPEINADSNNYTNLKSAVSTEFNKSVSSHSKSDLFFNVKRKGNPKKALYGIFVAQKISTDSINQKIIPLPLNNDFKTSNSKNIAIPTALIAPSSVSNSYTKDKTLTLPVKNYRLSRLNTLFKKSHSSSTADKADTISEPTTIDITSRSFFTNTSQHHYDHKNINLSKNTSIGNHLQTEDPSYIAHMPIKTSVTASLASEPSFAIWCMGFSIDGKYLAAGGQNGILYIYKLKDFYNQSSSFPSFNSSKNDHLKYPPSPNPLNFPPKKISCSSKSTHTNSHGLITPSFNQDTSIFGSNPYRMYAGHQRDILSISWSKNGFILSSSLDKTVRLWHPDRTECLRTFAHSDTVTCVSFHPIDDRFFISGSLDRYIRLWDIPKKEIKLSTMLPDKDLITAISFGSSQGCVIIAGTYSGCLVFYRSNDLSVIETIYNFDKKNQKNKGKKITGIVYYSIDSKPLSNSHFKNDVSVFDDLYINNAEKGSEYEALDGLHDTSTKKESNQNEDKSINHNVNDNDILSASSSKEPIGSVPDYSSTSDISISKSSHLRTNSATNIFLAPNDSEVPSCLKPHSDPSLDNFQTNQEHSTSKLSLHSTQDLNHNLNNASNSDIISKSTDYFTSSVNTVPQSISNNSNFKNKTKLKLKILGNPKSIFATNGIPGNNPEINADSNNYTNLKSAVSTEFNKSVSSHSKSDLFFNVKRKGNPKKALYGIFVAQKISTDSISQKIIPLPLNNDFKISNSKNIAIPTALNAPSSVSNSYTKDKTLTLPVKNYRLSRLNTLFKKSHSSSAADKADIISKPTIIDITSRSFFTNTSQHHYDHKNINLSKNTSIGNHLQTEDPSYIAHMPIKTSVTASLASELSFAIWCMGFSIDGKYLAAGGQNGILYIYKLKDFYNQSSSFPSFNSSKNDHLKYPPSPNPLNFPPKKISCSSKSTHTHSQGLINPSLNQDTSIFGSNPYRMYAGHQRDILSISWSKNGFILSSSLDKTVRLWHPDRTECLRTFAHSDTVTCVSFHPIDDRFFISGSLDRYIRLWDIPKKEIKLSTMLPDKDLITAISFGSSQGCVIIAGTYSGCLVFYRSNDLSVIETIYNFDKKNQKNKGKKITGIVYYSIDSKPLSNSHFKNDVSVFDDLYINNAEKGSEYEALDGLHDASTKKESNQNEDKSINQNVSNLDFNHIKQNSFNPNTLLKVKSYIVVSSNDSTIRIYNAQSRKLTQKLKGHTCGHSQVFGQPSFDGKYVISGSEDKDIYLWSLSPENDVVLAQSDSKSSELTQNIYIKTKKTLKKQINKLNFQLSKKPTSQKAKTNSVPDIQTEFKINTSYEHFQAHNNPPHNSTPTM</sequence>
<feature type="compositionally biased region" description="Polar residues" evidence="4">
    <location>
        <begin position="867"/>
        <end position="882"/>
    </location>
</feature>
<dbReference type="PANTHER" id="PTHR14221">
    <property type="entry name" value="WD REPEAT DOMAIN 44"/>
    <property type="match status" value="1"/>
</dbReference>
<reference evidence="5 6" key="1">
    <citation type="journal article" date="2018" name="MBio">
        <title>Comparative Genomics Reveals the Core Gene Toolbox for the Fungus-Insect Symbiosis.</title>
        <authorList>
            <person name="Wang Y."/>
            <person name="Stata M."/>
            <person name="Wang W."/>
            <person name="Stajich J.E."/>
            <person name="White M.M."/>
            <person name="Moncalvo J.M."/>
        </authorList>
    </citation>
    <scope>NUCLEOTIDE SEQUENCE [LARGE SCALE GENOMIC DNA]</scope>
    <source>
        <strain evidence="5 6">SWE-8-4</strain>
    </source>
</reference>
<feature type="region of interest" description="Disordered" evidence="4">
    <location>
        <begin position="219"/>
        <end position="245"/>
    </location>
</feature>
<dbReference type="SUPFAM" id="SSF50978">
    <property type="entry name" value="WD40 repeat-like"/>
    <property type="match status" value="2"/>
</dbReference>
<dbReference type="Gene3D" id="2.130.10.10">
    <property type="entry name" value="YVTN repeat-like/Quinoprotein amine dehydrogenase"/>
    <property type="match status" value="3"/>
</dbReference>
<dbReference type="InterPro" id="IPR036322">
    <property type="entry name" value="WD40_repeat_dom_sf"/>
</dbReference>
<evidence type="ECO:0000313" key="6">
    <source>
        <dbReference type="Proteomes" id="UP000245383"/>
    </source>
</evidence>
<dbReference type="PROSITE" id="PS50294">
    <property type="entry name" value="WD_REPEATS_REGION"/>
    <property type="match status" value="4"/>
</dbReference>
<feature type="repeat" description="WD" evidence="3">
    <location>
        <begin position="1360"/>
        <end position="1402"/>
    </location>
</feature>
<organism evidence="5 6">
    <name type="scientific">Smittium simulii</name>
    <dbReference type="NCBI Taxonomy" id="133385"/>
    <lineage>
        <taxon>Eukaryota</taxon>
        <taxon>Fungi</taxon>
        <taxon>Fungi incertae sedis</taxon>
        <taxon>Zoopagomycota</taxon>
        <taxon>Kickxellomycotina</taxon>
        <taxon>Harpellomycetes</taxon>
        <taxon>Harpellales</taxon>
        <taxon>Legeriomycetaceae</taxon>
        <taxon>Smittium</taxon>
    </lineage>
</organism>
<feature type="region of interest" description="Disordered" evidence="4">
    <location>
        <begin position="923"/>
        <end position="951"/>
    </location>
</feature>
<evidence type="ECO:0008006" key="7">
    <source>
        <dbReference type="Google" id="ProtNLM"/>
    </source>
</evidence>
<dbReference type="STRING" id="133385.A0A2T9Y7L8"/>
<keyword evidence="1 3" id="KW-0853">WD repeat</keyword>
<dbReference type="SMART" id="SM00320">
    <property type="entry name" value="WD40"/>
    <property type="match status" value="10"/>
</dbReference>
<feature type="region of interest" description="Disordered" evidence="4">
    <location>
        <begin position="264"/>
        <end position="289"/>
    </location>
</feature>
<evidence type="ECO:0000256" key="1">
    <source>
        <dbReference type="ARBA" id="ARBA00022574"/>
    </source>
</evidence>
<dbReference type="PANTHER" id="PTHR14221:SF0">
    <property type="entry name" value="WD REPEAT-CONTAINING PROTEIN 44"/>
    <property type="match status" value="1"/>
</dbReference>
<proteinExistence type="predicted"/>
<accession>A0A2T9Y7L8</accession>
<feature type="compositionally biased region" description="Basic and acidic residues" evidence="4">
    <location>
        <begin position="852"/>
        <end position="866"/>
    </location>
</feature>
<name>A0A2T9Y7L8_9FUNG</name>
<dbReference type="EMBL" id="MBFR01000396">
    <property type="protein sequence ID" value="PVU88294.1"/>
    <property type="molecule type" value="Genomic_DNA"/>
</dbReference>
<dbReference type="OrthoDB" id="1932312at2759"/>
<protein>
    <recommendedName>
        <fullName evidence="7">WD40 repeat-like protein</fullName>
    </recommendedName>
</protein>
<feature type="region of interest" description="Disordered" evidence="4">
    <location>
        <begin position="852"/>
        <end position="902"/>
    </location>
</feature>
<dbReference type="PROSITE" id="PS50082">
    <property type="entry name" value="WD_REPEATS_2"/>
    <property type="match status" value="5"/>
</dbReference>
<dbReference type="InterPro" id="IPR040324">
    <property type="entry name" value="WDR44/Dgr2"/>
</dbReference>
<feature type="repeat" description="WD" evidence="3">
    <location>
        <begin position="1320"/>
        <end position="1360"/>
    </location>
</feature>
<dbReference type="Proteomes" id="UP000245383">
    <property type="component" value="Unassembled WGS sequence"/>
</dbReference>
<dbReference type="InterPro" id="IPR015943">
    <property type="entry name" value="WD40/YVTN_repeat-like_dom_sf"/>
</dbReference>
<gene>
    <name evidence="5" type="ORF">BB561_005927</name>
</gene>
<keyword evidence="6" id="KW-1185">Reference proteome</keyword>
<feature type="compositionally biased region" description="Low complexity" evidence="4">
    <location>
        <begin position="234"/>
        <end position="244"/>
    </location>
</feature>
<evidence type="ECO:0000313" key="5">
    <source>
        <dbReference type="EMBL" id="PVU88294.1"/>
    </source>
</evidence>